<dbReference type="GO" id="GO:0016020">
    <property type="term" value="C:membrane"/>
    <property type="evidence" value="ECO:0007669"/>
    <property type="project" value="UniProtKB-SubCell"/>
</dbReference>
<evidence type="ECO:0000313" key="4">
    <source>
        <dbReference type="EMBL" id="KCW67581.1"/>
    </source>
</evidence>
<evidence type="ECO:0000256" key="2">
    <source>
        <dbReference type="ARBA" id="ARBA00022614"/>
    </source>
</evidence>
<comment type="subcellular location">
    <subcellularLocation>
        <location evidence="1">Membrane</location>
        <topology evidence="1">Single-pass type I membrane protein</topology>
    </subcellularLocation>
</comment>
<dbReference type="PANTHER" id="PTHR48006:SF81">
    <property type="entry name" value="PROTEIN KINASE DOMAIN-CONTAINING PROTEIN"/>
    <property type="match status" value="1"/>
</dbReference>
<dbReference type="Gramene" id="KCW67581">
    <property type="protein sequence ID" value="KCW67581"/>
    <property type="gene ID" value="EUGRSUZ_F01338"/>
</dbReference>
<dbReference type="OMA" id="CNIRTLM"/>
<evidence type="ECO:0000256" key="1">
    <source>
        <dbReference type="ARBA" id="ARBA00004479"/>
    </source>
</evidence>
<dbReference type="SUPFAM" id="SSF52058">
    <property type="entry name" value="L domain-like"/>
    <property type="match status" value="1"/>
</dbReference>
<evidence type="ECO:0000256" key="3">
    <source>
        <dbReference type="ARBA" id="ARBA00022737"/>
    </source>
</evidence>
<dbReference type="InterPro" id="IPR051824">
    <property type="entry name" value="LRR_Rcpt-Like_S/T_Kinase"/>
</dbReference>
<keyword evidence="2" id="KW-0433">Leucine-rich repeat</keyword>
<feature type="non-terminal residue" evidence="4">
    <location>
        <position position="1"/>
    </location>
</feature>
<dbReference type="eggNOG" id="ENOG502QVI9">
    <property type="taxonomic scope" value="Eukaryota"/>
</dbReference>
<keyword evidence="3" id="KW-0677">Repeat</keyword>
<organism evidence="4">
    <name type="scientific">Eucalyptus grandis</name>
    <name type="common">Flooded gum</name>
    <dbReference type="NCBI Taxonomy" id="71139"/>
    <lineage>
        <taxon>Eukaryota</taxon>
        <taxon>Viridiplantae</taxon>
        <taxon>Streptophyta</taxon>
        <taxon>Embryophyta</taxon>
        <taxon>Tracheophyta</taxon>
        <taxon>Spermatophyta</taxon>
        <taxon>Magnoliopsida</taxon>
        <taxon>eudicotyledons</taxon>
        <taxon>Gunneridae</taxon>
        <taxon>Pentapetalae</taxon>
        <taxon>rosids</taxon>
        <taxon>malvids</taxon>
        <taxon>Myrtales</taxon>
        <taxon>Myrtaceae</taxon>
        <taxon>Myrtoideae</taxon>
        <taxon>Eucalypteae</taxon>
        <taxon>Eucalyptus</taxon>
    </lineage>
</organism>
<proteinExistence type="predicted"/>
<dbReference type="InParanoid" id="A0A059BNY2"/>
<dbReference type="InterPro" id="IPR025875">
    <property type="entry name" value="Leu-rich_rpt_4"/>
</dbReference>
<dbReference type="Gene3D" id="3.80.10.10">
    <property type="entry name" value="Ribonuclease Inhibitor"/>
    <property type="match status" value="2"/>
</dbReference>
<gene>
    <name evidence="4" type="ORF">EUGRSUZ_F01338</name>
</gene>
<dbReference type="AlphaFoldDB" id="A0A059BNY2"/>
<name>A0A059BNY2_EUCGR</name>
<dbReference type="STRING" id="71139.A0A059BNY2"/>
<dbReference type="FunFam" id="3.80.10.10:FF:000452">
    <property type="entry name" value="Probable LRR receptor-like serine/threonine-protein kinase RFK1"/>
    <property type="match status" value="1"/>
</dbReference>
<sequence length="205" mass="22709">DALREIADALGKRNWDFETDPCNKTSTWSDKKLPDDTTNDVNCSCTSIGGADNTTVCHVTSIVLNEQSLSGTLPHRLSRLPFLENFDVTRNFLNGTIPTEWGSTKLVNISVLGNRLTGPIPKELGNISTLFKLVVEINQLSGHLPPELGNLSQLHILHLSSNNFTGELPPRFAELTALQELRLSDNNFTGQIPDFIQNWTNLSRL</sequence>
<evidence type="ECO:0008006" key="5">
    <source>
        <dbReference type="Google" id="ProtNLM"/>
    </source>
</evidence>
<dbReference type="EMBL" id="KK198758">
    <property type="protein sequence ID" value="KCW67581.1"/>
    <property type="molecule type" value="Genomic_DNA"/>
</dbReference>
<dbReference type="Pfam" id="PF12799">
    <property type="entry name" value="LRR_4"/>
    <property type="match status" value="1"/>
</dbReference>
<dbReference type="InterPro" id="IPR032675">
    <property type="entry name" value="LRR_dom_sf"/>
</dbReference>
<protein>
    <recommendedName>
        <fullName evidence="5">Leucine-rich repeat-containing N-terminal plant-type domain-containing protein</fullName>
    </recommendedName>
</protein>
<dbReference type="PANTHER" id="PTHR48006">
    <property type="entry name" value="LEUCINE-RICH REPEAT-CONTAINING PROTEIN DDB_G0281931-RELATED"/>
    <property type="match status" value="1"/>
</dbReference>
<reference evidence="4" key="1">
    <citation type="submission" date="2013-07" db="EMBL/GenBank/DDBJ databases">
        <title>The genome of Eucalyptus grandis.</title>
        <authorList>
            <person name="Schmutz J."/>
            <person name="Hayes R."/>
            <person name="Myburg A."/>
            <person name="Tuskan G."/>
            <person name="Grattapaglia D."/>
            <person name="Rokhsar D.S."/>
        </authorList>
    </citation>
    <scope>NUCLEOTIDE SEQUENCE</scope>
    <source>
        <tissue evidence="4">Leaf extractions</tissue>
    </source>
</reference>
<accession>A0A059BNY2</accession>